<evidence type="ECO:0000313" key="2">
    <source>
        <dbReference type="EMBL" id="AJI77789.1"/>
    </source>
</evidence>
<dbReference type="InterPro" id="IPR014710">
    <property type="entry name" value="RmlC-like_jellyroll"/>
</dbReference>
<proteinExistence type="predicted"/>
<name>A0A0B6EXU1_9CORY</name>
<feature type="region of interest" description="Disordered" evidence="1">
    <location>
        <begin position="1"/>
        <end position="23"/>
    </location>
</feature>
<gene>
    <name evidence="2" type="ORF">CSING_01135</name>
</gene>
<organism evidence="2 3">
    <name type="scientific">Corynebacterium singulare</name>
    <dbReference type="NCBI Taxonomy" id="161899"/>
    <lineage>
        <taxon>Bacteria</taxon>
        <taxon>Bacillati</taxon>
        <taxon>Actinomycetota</taxon>
        <taxon>Actinomycetes</taxon>
        <taxon>Mycobacteriales</taxon>
        <taxon>Corynebacteriaceae</taxon>
        <taxon>Corynebacterium</taxon>
    </lineage>
</organism>
<sequence length="226" mass="23262">MPENNIHKEKQKPFTPPNKLTHGIDKLYRNTSLGDGAGAESAAVADAAPNTATVVEYPLPVQEFAVTRYDLPAGTTVSTQLPGPAIALATSGVVTVNDLELAPGEAAWLPVTGGDTTRLSAAAGKDSQLFIAAARPARQVALPRRWGRRRATSSTVALTGAIYDMVGRRNAAAAASSTTVSATIQATKAQTAVPGWPVARISALGVPSMAAPARAAKVSGFHRAMG</sequence>
<protein>
    <submittedName>
        <fullName evidence="2">Uncharacterized protein</fullName>
    </submittedName>
</protein>
<dbReference type="AlphaFoldDB" id="A0A0B6EXU1"/>
<dbReference type="KEGG" id="csx:CSING_01135"/>
<accession>A0A0B6EXU1</accession>
<evidence type="ECO:0000313" key="3">
    <source>
        <dbReference type="Proteomes" id="UP000031890"/>
    </source>
</evidence>
<evidence type="ECO:0000256" key="1">
    <source>
        <dbReference type="SAM" id="MobiDB-lite"/>
    </source>
</evidence>
<dbReference type="HOGENOM" id="CLU_106621_0_0_11"/>
<reference evidence="2 3" key="1">
    <citation type="journal article" date="2015" name="Genome Announc.">
        <title>Complete Genome Sequence and Annotation of Corynebacterium singulare DSM 44357, Isolated from a Human Semen Specimen.</title>
        <authorList>
            <person name="Merten M."/>
            <person name="Brinkrolf K."/>
            <person name="Albersmeier A."/>
            <person name="Kutter Y."/>
            <person name="Ruckert C."/>
            <person name="Tauch A."/>
        </authorList>
    </citation>
    <scope>NUCLEOTIDE SEQUENCE [LARGE SCALE GENOMIC DNA]</scope>
    <source>
        <strain evidence="2">IBS B52218</strain>
    </source>
</reference>
<feature type="compositionally biased region" description="Basic and acidic residues" evidence="1">
    <location>
        <begin position="1"/>
        <end position="12"/>
    </location>
</feature>
<dbReference type="Gene3D" id="2.60.120.10">
    <property type="entry name" value="Jelly Rolls"/>
    <property type="match status" value="1"/>
</dbReference>
<dbReference type="EMBL" id="CP010827">
    <property type="protein sequence ID" value="AJI77789.1"/>
    <property type="molecule type" value="Genomic_DNA"/>
</dbReference>
<dbReference type="Proteomes" id="UP000031890">
    <property type="component" value="Chromosome"/>
</dbReference>